<protein>
    <recommendedName>
        <fullName evidence="2">DUF4142 domain-containing protein</fullName>
    </recommendedName>
</protein>
<dbReference type="EMBL" id="CABPSB010000001">
    <property type="protein sequence ID" value="VVD62099.1"/>
    <property type="molecule type" value="Genomic_DNA"/>
</dbReference>
<dbReference type="PANTHER" id="PTHR38593">
    <property type="entry name" value="BLR2558 PROTEIN"/>
    <property type="match status" value="1"/>
</dbReference>
<organism evidence="3 4">
    <name type="scientific">Pandoraea anhela</name>
    <dbReference type="NCBI Taxonomy" id="2508295"/>
    <lineage>
        <taxon>Bacteria</taxon>
        <taxon>Pseudomonadati</taxon>
        <taxon>Pseudomonadota</taxon>
        <taxon>Betaproteobacteria</taxon>
        <taxon>Burkholderiales</taxon>
        <taxon>Burkholderiaceae</taxon>
        <taxon>Pandoraea</taxon>
    </lineage>
</organism>
<dbReference type="PANTHER" id="PTHR38593:SF1">
    <property type="entry name" value="BLR2558 PROTEIN"/>
    <property type="match status" value="1"/>
</dbReference>
<feature type="domain" description="DUF4142" evidence="2">
    <location>
        <begin position="86"/>
        <end position="217"/>
    </location>
</feature>
<evidence type="ECO:0000256" key="1">
    <source>
        <dbReference type="SAM" id="SignalP"/>
    </source>
</evidence>
<proteinExistence type="predicted"/>
<dbReference type="InterPro" id="IPR025419">
    <property type="entry name" value="DUF4142"/>
</dbReference>
<dbReference type="InterPro" id="IPR012347">
    <property type="entry name" value="Ferritin-like"/>
</dbReference>
<keyword evidence="4" id="KW-1185">Reference proteome</keyword>
<dbReference type="Gene3D" id="1.20.1260.10">
    <property type="match status" value="1"/>
</dbReference>
<dbReference type="Proteomes" id="UP000406256">
    <property type="component" value="Unassembled WGS sequence"/>
</dbReference>
<dbReference type="AlphaFoldDB" id="A0A5E4RJ94"/>
<evidence type="ECO:0000313" key="3">
    <source>
        <dbReference type="EMBL" id="VVD62099.1"/>
    </source>
</evidence>
<reference evidence="3 4" key="1">
    <citation type="submission" date="2019-08" db="EMBL/GenBank/DDBJ databases">
        <authorList>
            <person name="Peeters C."/>
        </authorList>
    </citation>
    <scope>NUCLEOTIDE SEQUENCE [LARGE SCALE GENOMIC DNA]</scope>
    <source>
        <strain evidence="3 4">LMG 31108</strain>
    </source>
</reference>
<dbReference type="RefSeq" id="WP_370819550.1">
    <property type="nucleotide sequence ID" value="NZ_CABPSB010000001.1"/>
</dbReference>
<accession>A0A5E4RJ94</accession>
<name>A0A5E4RJ94_9BURK</name>
<gene>
    <name evidence="3" type="ORF">PAN31108_00164</name>
</gene>
<dbReference type="Pfam" id="PF13628">
    <property type="entry name" value="DUF4142"/>
    <property type="match status" value="1"/>
</dbReference>
<feature type="signal peptide" evidence="1">
    <location>
        <begin position="1"/>
        <end position="29"/>
    </location>
</feature>
<sequence length="226" mass="23833">MHSGHIILRRTCVLGAAFASLLAGPFASSAMGQELPKGVPAQGGGTDQAGIGAGQDVTHAAPKVSPRAVRAGQPTAGTSADFAEFAEFVDKAHKAGKTEVQASQLAAQRSRHPSVKRFAQQMVTDHSKVNEALRQLAAKKGVSVPNDAAVDPDIEALKGKTGREFDIAYLDIAGPDAHEKAVTLFRTEAEKGQDPDLRAFAQKTLPTLRHHLSEAREVSAKVEMGK</sequence>
<keyword evidence="1" id="KW-0732">Signal</keyword>
<feature type="chain" id="PRO_5022704318" description="DUF4142 domain-containing protein" evidence="1">
    <location>
        <begin position="30"/>
        <end position="226"/>
    </location>
</feature>
<evidence type="ECO:0000313" key="4">
    <source>
        <dbReference type="Proteomes" id="UP000406256"/>
    </source>
</evidence>
<evidence type="ECO:0000259" key="2">
    <source>
        <dbReference type="Pfam" id="PF13628"/>
    </source>
</evidence>